<evidence type="ECO:0000259" key="3">
    <source>
        <dbReference type="Pfam" id="PF12215"/>
    </source>
</evidence>
<gene>
    <name evidence="4" type="ORF">BRAFLDRAFT_124315</name>
</gene>
<dbReference type="InterPro" id="IPR012341">
    <property type="entry name" value="6hp_glycosidase-like_sf"/>
</dbReference>
<dbReference type="PANTHER" id="PTHR12654">
    <property type="entry name" value="BILE ACID BETA-GLUCOSIDASE-RELATED"/>
    <property type="match status" value="1"/>
</dbReference>
<organism>
    <name type="scientific">Branchiostoma floridae</name>
    <name type="common">Florida lancelet</name>
    <name type="synonym">Amphioxus</name>
    <dbReference type="NCBI Taxonomy" id="7739"/>
    <lineage>
        <taxon>Eukaryota</taxon>
        <taxon>Metazoa</taxon>
        <taxon>Chordata</taxon>
        <taxon>Cephalochordata</taxon>
        <taxon>Leptocardii</taxon>
        <taxon>Amphioxiformes</taxon>
        <taxon>Branchiostomatidae</taxon>
        <taxon>Branchiostoma</taxon>
    </lineage>
</organism>
<dbReference type="PANTHER" id="PTHR12654:SF0">
    <property type="entry name" value="NON-LYSOSOMAL GLUCOSYLCERAMIDASE"/>
    <property type="match status" value="1"/>
</dbReference>
<sequence length="871" mass="99568">MRDTPGQSPSILPTFLLSSLGYFISISSGRWSSCFSLWSQKLDQEGEFNRPKMGTRQELLSGPDVRKLEKLFQHGTGVPDQGWRIPLDHVFPRRGMKPNAKPRFKQLKDLYGVFYRYFFWWMKKKTGHKRPFIDALNPVQLQQIYGVPLGGLGCGSICRGWKGDFCRWALLPGIYSYDIKMANQFTVCVRRRGQTTYQQVLSTRHPSCLTEWNWSYSPSHAYYHALYPRAWTVYELPGQNITLTCRQVSPVLPHDYKDSSIPAAVFVWTAENHGKEEVDISLMFTFQNSIGADTDLSGGHWNEPFSVNEEGVDPVSGILLHHQHKTMPCTIALGIPHKEGIRVTGSTSFNPAGSGKEIWRDLMYDGELGSPEAPTNKTVKGEALAGAVCASFKLPSGGKQDTDFVLSWDMPVIKFVGSCRTYKRWYTGWFGDDGTAAPKLAAYALSHYPEWESTIEEWQRPILDNQSYPEWYRSALFNELYFMSDGGTIWLVAEDNDGHVENNLPPWLREKTPAHIMEYGRFGYLEGHEYRMYNTYDVHHYASFALAMLWPQLEYSIQYDYDDEPFIHVNAYVMHDTSDWRDLNLKFVLQIFRDYFVGRDKGFLAFMWPRAQAVMTKALTWDTDQDGMIDNSGAADQTYDAWIVTGASAYCGGLWLAALRCMVEIANILGKEEEEQHYLAVMQRAKTAYEEKLWNGEYYNYDCSGRSYSNSIMAGAGSGHWYLRACGLVPEDNEVMDSDREVLPLDHVASSLRKVYDFNVMQFHQGTMGAVNGMRPNGKKDLTSMQSEEVWTGITYALAASMIQEGMVEEGFQTAYGVYNMCYLQCGFAFQTPEAYLERDFFRSLGYMRPLAIWAMQWALESRHRARVTSS</sequence>
<protein>
    <recommendedName>
        <fullName evidence="1">Non-lysosomal glucosylceramidase</fullName>
        <shortName evidence="1">NLGase</shortName>
        <ecNumber evidence="1">3.2.1.45</ecNumber>
    </recommendedName>
</protein>
<keyword evidence="1" id="KW-0326">Glycosidase</keyword>
<dbReference type="STRING" id="7739.C3YQ20"/>
<dbReference type="EMBL" id="GG666539">
    <property type="protein sequence ID" value="EEN57658.1"/>
    <property type="molecule type" value="Genomic_DNA"/>
</dbReference>
<keyword evidence="1" id="KW-0472">Membrane</keyword>
<accession>C3YQ20</accession>
<feature type="domain" description="Glycosyl-hydrolase family 116 catalytic region" evidence="2">
    <location>
        <begin position="520"/>
        <end position="561"/>
    </location>
</feature>
<dbReference type="GO" id="GO:0004348">
    <property type="term" value="F:glucosylceramidase activity"/>
    <property type="evidence" value="ECO:0007669"/>
    <property type="project" value="UniProtKB-EC"/>
</dbReference>
<dbReference type="InterPro" id="IPR006775">
    <property type="entry name" value="GH116_catalytic"/>
</dbReference>
<evidence type="ECO:0000313" key="4">
    <source>
        <dbReference type="EMBL" id="EEN57658.1"/>
    </source>
</evidence>
<dbReference type="Gene3D" id="1.50.10.10">
    <property type="match status" value="1"/>
</dbReference>
<dbReference type="InterPro" id="IPR014551">
    <property type="entry name" value="B_Glucosidase_GBA2-typ"/>
</dbReference>
<comment type="catalytic activity">
    <reaction evidence="1">
        <text>a beta-D-glucosyl-(1&lt;-&gt;1')-N-acylsphing-4-enine + H2O = an N-acylsphing-4-enine + D-glucose</text>
        <dbReference type="Rhea" id="RHEA:13269"/>
        <dbReference type="ChEBI" id="CHEBI:4167"/>
        <dbReference type="ChEBI" id="CHEBI:15377"/>
        <dbReference type="ChEBI" id="CHEBI:22801"/>
        <dbReference type="ChEBI" id="CHEBI:52639"/>
        <dbReference type="EC" id="3.2.1.45"/>
    </reaction>
</comment>
<name>C3YQ20_BRAFL</name>
<dbReference type="InterPro" id="IPR052566">
    <property type="entry name" value="Non-lysos_glucosylceramidase"/>
</dbReference>
<dbReference type="AlphaFoldDB" id="C3YQ20"/>
<dbReference type="PIRSF" id="PIRSF028944">
    <property type="entry name" value="Beta_gluc_GBA2"/>
    <property type="match status" value="1"/>
</dbReference>
<dbReference type="InterPro" id="IPR024462">
    <property type="entry name" value="GH116_N"/>
</dbReference>
<keyword evidence="1" id="KW-0443">Lipid metabolism</keyword>
<dbReference type="GO" id="GO:0006680">
    <property type="term" value="P:glucosylceramide catabolic process"/>
    <property type="evidence" value="ECO:0007669"/>
    <property type="project" value="InterPro"/>
</dbReference>
<keyword evidence="1" id="KW-0378">Hydrolase</keyword>
<dbReference type="InterPro" id="IPR008928">
    <property type="entry name" value="6-hairpin_glycosidase_sf"/>
</dbReference>
<reference evidence="4" key="1">
    <citation type="journal article" date="2008" name="Nature">
        <title>The amphioxus genome and the evolution of the chordate karyotype.</title>
        <authorList>
            <consortium name="US DOE Joint Genome Institute (JGI-PGF)"/>
            <person name="Putnam N.H."/>
            <person name="Butts T."/>
            <person name="Ferrier D.E.K."/>
            <person name="Furlong R.F."/>
            <person name="Hellsten U."/>
            <person name="Kawashima T."/>
            <person name="Robinson-Rechavi M."/>
            <person name="Shoguchi E."/>
            <person name="Terry A."/>
            <person name="Yu J.-K."/>
            <person name="Benito-Gutierrez E.L."/>
            <person name="Dubchak I."/>
            <person name="Garcia-Fernandez J."/>
            <person name="Gibson-Brown J.J."/>
            <person name="Grigoriev I.V."/>
            <person name="Horton A.C."/>
            <person name="de Jong P.J."/>
            <person name="Jurka J."/>
            <person name="Kapitonov V.V."/>
            <person name="Kohara Y."/>
            <person name="Kuroki Y."/>
            <person name="Lindquist E."/>
            <person name="Lucas S."/>
            <person name="Osoegawa K."/>
            <person name="Pennacchio L.A."/>
            <person name="Salamov A.A."/>
            <person name="Satou Y."/>
            <person name="Sauka-Spengler T."/>
            <person name="Schmutz J."/>
            <person name="Shin-I T."/>
            <person name="Toyoda A."/>
            <person name="Bronner-Fraser M."/>
            <person name="Fujiyama A."/>
            <person name="Holland L.Z."/>
            <person name="Holland P.W.H."/>
            <person name="Satoh N."/>
            <person name="Rokhsar D.S."/>
        </authorList>
    </citation>
    <scope>NUCLEOTIDE SEQUENCE [LARGE SCALE GENOMIC DNA]</scope>
    <source>
        <strain evidence="4">S238N-H82</strain>
        <tissue evidence="4">Testes</tissue>
    </source>
</reference>
<dbReference type="GO" id="GO:0005975">
    <property type="term" value="P:carbohydrate metabolic process"/>
    <property type="evidence" value="ECO:0007669"/>
    <property type="project" value="InterPro"/>
</dbReference>
<dbReference type="SUPFAM" id="SSF48208">
    <property type="entry name" value="Six-hairpin glycosidases"/>
    <property type="match status" value="1"/>
</dbReference>
<feature type="domain" description="Glycosyl-hydrolase family 116 N-terminal" evidence="3">
    <location>
        <begin position="146"/>
        <end position="451"/>
    </location>
</feature>
<dbReference type="FunFam" id="1.50.10.10:FF:000083">
    <property type="entry name" value="Non-lysosomal glucosylceramidase"/>
    <property type="match status" value="1"/>
</dbReference>
<dbReference type="eggNOG" id="KOG2119">
    <property type="taxonomic scope" value="Eukaryota"/>
</dbReference>
<dbReference type="EC" id="3.2.1.45" evidence="1"/>
<comment type="similarity">
    <text evidence="1">Belongs to the non-lysosomal glucosylceramidase family.</text>
</comment>
<comment type="function">
    <text evidence="1">Non-lysosomal glucosylceramidase that catalyzes the hydrolysis of glucosylceramide (GlcCer) to free glucose and ceramide.</text>
</comment>
<evidence type="ECO:0000256" key="1">
    <source>
        <dbReference type="PIRNR" id="PIRNR028944"/>
    </source>
</evidence>
<dbReference type="GO" id="GO:0016020">
    <property type="term" value="C:membrane"/>
    <property type="evidence" value="ECO:0007669"/>
    <property type="project" value="InterPro"/>
</dbReference>
<dbReference type="Pfam" id="PF12215">
    <property type="entry name" value="Glyco_hydr_116N"/>
    <property type="match status" value="1"/>
</dbReference>
<dbReference type="Pfam" id="PF04685">
    <property type="entry name" value="DUF608"/>
    <property type="match status" value="2"/>
</dbReference>
<evidence type="ECO:0000259" key="2">
    <source>
        <dbReference type="Pfam" id="PF04685"/>
    </source>
</evidence>
<feature type="domain" description="Glycosyl-hydrolase family 116 catalytic region" evidence="2">
    <location>
        <begin position="562"/>
        <end position="856"/>
    </location>
</feature>
<dbReference type="InParanoid" id="C3YQ20"/>
<proteinExistence type="inferred from homology"/>